<dbReference type="RefSeq" id="WP_227570269.1">
    <property type="nucleotide sequence ID" value="NZ_CP101988.1"/>
</dbReference>
<dbReference type="NCBIfam" id="TIGR03919">
    <property type="entry name" value="T7SS_EccB"/>
    <property type="match status" value="1"/>
</dbReference>
<keyword evidence="2" id="KW-1185">Reference proteome</keyword>
<reference evidence="1 2" key="1">
    <citation type="submission" date="2022-07" db="EMBL/GenBank/DDBJ databases">
        <title>Novel species in genus cellulomonas.</title>
        <authorList>
            <person name="Ye L."/>
        </authorList>
    </citation>
    <scope>NUCLEOTIDE SEQUENCE [LARGE SCALE GENOMIC DNA]</scope>
    <source>
        <strain evidence="2">zg-Y338</strain>
    </source>
</reference>
<gene>
    <name evidence="1" type="primary">eccB</name>
    <name evidence="1" type="ORF">NP064_13915</name>
</gene>
<dbReference type="Proteomes" id="UP001316189">
    <property type="component" value="Chromosome"/>
</dbReference>
<dbReference type="InterPro" id="IPR044857">
    <property type="entry name" value="T7SS_EccB_R1"/>
</dbReference>
<proteinExistence type="predicted"/>
<evidence type="ECO:0000313" key="1">
    <source>
        <dbReference type="EMBL" id="UUI74864.1"/>
    </source>
</evidence>
<dbReference type="EMBL" id="CP101988">
    <property type="protein sequence ID" value="UUI74864.1"/>
    <property type="molecule type" value="Genomic_DNA"/>
</dbReference>
<evidence type="ECO:0000313" key="2">
    <source>
        <dbReference type="Proteomes" id="UP001316189"/>
    </source>
</evidence>
<dbReference type="InterPro" id="IPR007795">
    <property type="entry name" value="T7SS_EccB"/>
</dbReference>
<organism evidence="1 2">
    <name type="scientific">Cellulomonas chengniuliangii</name>
    <dbReference type="NCBI Taxonomy" id="2968084"/>
    <lineage>
        <taxon>Bacteria</taxon>
        <taxon>Bacillati</taxon>
        <taxon>Actinomycetota</taxon>
        <taxon>Actinomycetes</taxon>
        <taxon>Micrococcales</taxon>
        <taxon>Cellulomonadaceae</taxon>
        <taxon>Cellulomonas</taxon>
    </lineage>
</organism>
<name>A0ABY5KXG9_9CELL</name>
<dbReference type="PANTHER" id="PTHR40765:SF2">
    <property type="entry name" value="ESX-2 SECRETION SYSTEM ATPASE ECCB2"/>
    <property type="match status" value="1"/>
</dbReference>
<protein>
    <submittedName>
        <fullName evidence="1">Type VII secretion protein EccB</fullName>
    </submittedName>
</protein>
<dbReference type="PANTHER" id="PTHR40765">
    <property type="entry name" value="ESX-2 SECRETION SYSTEM ATPASE ECCB2"/>
    <property type="match status" value="1"/>
</dbReference>
<sequence length="460" mass="45671">MASKRDLVEAQTYSRRRLLTAFVSGAPGGQELEPTKPLRGVAAGVALSVLLVAGSWAFGLLAPSLPSGWDDSSLVLVKADGSRYVAVDGTLYPVLNTTSARLVIPSQAFKVVTVKDSDIVDTPRGPTIGIAGAPDSLPAASRLVPTGWLSCAAGDGSATTLLGADLPLTADASGDPPRASLVTVAGDLYVVAGGYRYLVPDEHVAAVRRALELESGTPLEAPAGWLGLFAPGADLAPLEIPGAGDPAPLGVVLPGGAVVGSVVVVAGAAEGGTRYVVDAQGELAALSPLAYPLYQLGSGASTGPEITVSAAQVANVRTAARPVAPADWPLELPTAVGADETPCARLATGDGAGVDLVTTPMPTPPAATDPVTGLGVRVVAGGGALVRAQGAAGATSQVLLVDQSGVAFPVPDANDEILARLGYTPDAVVTVPPAWAGLFAVGPALTEAAAATEVVAAHGS</sequence>
<dbReference type="Pfam" id="PF05108">
    <property type="entry name" value="T7SS_ESX1_EccB"/>
    <property type="match status" value="1"/>
</dbReference>
<dbReference type="Gene3D" id="3.30.2390.20">
    <property type="entry name" value="Type VII secretion system EccB, repeat 1 domain"/>
    <property type="match status" value="1"/>
</dbReference>
<accession>A0ABY5KXG9</accession>